<evidence type="ECO:0000313" key="3">
    <source>
        <dbReference type="EMBL" id="NIK87041.1"/>
    </source>
</evidence>
<dbReference type="InterPro" id="IPR029063">
    <property type="entry name" value="SAM-dependent_MTases_sf"/>
</dbReference>
<keyword evidence="4" id="KW-1185">Reference proteome</keyword>
<dbReference type="RefSeq" id="WP_167080279.1">
    <property type="nucleotide sequence ID" value="NZ_BAAADC010000001.1"/>
</dbReference>
<dbReference type="AlphaFoldDB" id="A0A846MV30"/>
<gene>
    <name evidence="3" type="ORF">FHS83_000359</name>
</gene>
<dbReference type="GO" id="GO:0008168">
    <property type="term" value="F:methyltransferase activity"/>
    <property type="evidence" value="ECO:0007669"/>
    <property type="project" value="UniProtKB-KW"/>
</dbReference>
<evidence type="ECO:0000313" key="4">
    <source>
        <dbReference type="Proteomes" id="UP000570514"/>
    </source>
</evidence>
<protein>
    <submittedName>
        <fullName evidence="3">SAM-dependent methyltransferase</fullName>
    </submittedName>
</protein>
<accession>A0A846MV30</accession>
<sequence length="278" mass="31992">MYDILKDFLERPEPFSVYTAEDLWTDEHISERMLHHHLDPATDLASRRPESIDRLVRWIESRLGLAGQRICDLGCGPGLYTERMAMYGASACGVDFSERSLNHARWSAAAKRLKITYHKANYLNDALPGSQHVVTLIYGDYCALSPGQRRHLLKRVHDMLLPGGHFVFDVFSRAQFGPVEEEFVCERNLMNSFWAEGDYIGFKVTHRYNEIYLGLDRYLIVEPGRQRQIYNWMQYLSPHQVELELKQAGLTPVEIFDLNTGAGWIEKALPFGVLAKRG</sequence>
<keyword evidence="3" id="KW-0489">Methyltransferase</keyword>
<proteinExistence type="predicted"/>
<name>A0A846MV30_9PROT</name>
<dbReference type="EMBL" id="JAASRM010000001">
    <property type="protein sequence ID" value="NIK87041.1"/>
    <property type="molecule type" value="Genomic_DNA"/>
</dbReference>
<dbReference type="PANTHER" id="PTHR43861">
    <property type="entry name" value="TRANS-ACONITATE 2-METHYLTRANSFERASE-RELATED"/>
    <property type="match status" value="1"/>
</dbReference>
<dbReference type="InterPro" id="IPR041698">
    <property type="entry name" value="Methyltransf_25"/>
</dbReference>
<evidence type="ECO:0000259" key="2">
    <source>
        <dbReference type="Pfam" id="PF13649"/>
    </source>
</evidence>
<dbReference type="Gene3D" id="3.40.50.150">
    <property type="entry name" value="Vaccinia Virus protein VP39"/>
    <property type="match status" value="1"/>
</dbReference>
<keyword evidence="1 3" id="KW-0808">Transferase</keyword>
<dbReference type="Proteomes" id="UP000570514">
    <property type="component" value="Unassembled WGS sequence"/>
</dbReference>
<dbReference type="Pfam" id="PF13649">
    <property type="entry name" value="Methyltransf_25"/>
    <property type="match status" value="1"/>
</dbReference>
<dbReference type="GO" id="GO:0032259">
    <property type="term" value="P:methylation"/>
    <property type="evidence" value="ECO:0007669"/>
    <property type="project" value="UniProtKB-KW"/>
</dbReference>
<dbReference type="SUPFAM" id="SSF53335">
    <property type="entry name" value="S-adenosyl-L-methionine-dependent methyltransferases"/>
    <property type="match status" value="1"/>
</dbReference>
<comment type="caution">
    <text evidence="3">The sequence shown here is derived from an EMBL/GenBank/DDBJ whole genome shotgun (WGS) entry which is preliminary data.</text>
</comment>
<reference evidence="3 4" key="1">
    <citation type="submission" date="2020-03" db="EMBL/GenBank/DDBJ databases">
        <title>Genomic Encyclopedia of Type Strains, Phase IV (KMG-IV): sequencing the most valuable type-strain genomes for metagenomic binning, comparative biology and taxonomic classification.</title>
        <authorList>
            <person name="Goeker M."/>
        </authorList>
    </citation>
    <scope>NUCLEOTIDE SEQUENCE [LARGE SCALE GENOMIC DNA]</scope>
    <source>
        <strain evidence="3 4">DSM 19867</strain>
    </source>
</reference>
<evidence type="ECO:0000256" key="1">
    <source>
        <dbReference type="ARBA" id="ARBA00022679"/>
    </source>
</evidence>
<feature type="domain" description="Methyltransferase" evidence="2">
    <location>
        <begin position="70"/>
        <end position="164"/>
    </location>
</feature>
<organism evidence="3 4">
    <name type="scientific">Rhizomicrobium palustre</name>
    <dbReference type="NCBI Taxonomy" id="189966"/>
    <lineage>
        <taxon>Bacteria</taxon>
        <taxon>Pseudomonadati</taxon>
        <taxon>Pseudomonadota</taxon>
        <taxon>Alphaproteobacteria</taxon>
        <taxon>Micropepsales</taxon>
        <taxon>Micropepsaceae</taxon>
        <taxon>Rhizomicrobium</taxon>
    </lineage>
</organism>
<dbReference type="CDD" id="cd02440">
    <property type="entry name" value="AdoMet_MTases"/>
    <property type="match status" value="1"/>
</dbReference>